<sequence length="72" mass="7837">MGGCAALQGAERQRSAGGAHQLRCHASQHVQKGNTNVEQCQRMFPKDVKLKPYSKDFSDAPLCMLGNYANVS</sequence>
<gene>
    <name evidence="1" type="ORF">JOQ06_003658</name>
</gene>
<keyword evidence="2" id="KW-1185">Reference proteome</keyword>
<dbReference type="Proteomes" id="UP001219934">
    <property type="component" value="Unassembled WGS sequence"/>
</dbReference>
<proteinExistence type="predicted"/>
<dbReference type="EMBL" id="JAPTMU010000022">
    <property type="protein sequence ID" value="KAJ4924706.1"/>
    <property type="molecule type" value="Genomic_DNA"/>
</dbReference>
<evidence type="ECO:0000313" key="2">
    <source>
        <dbReference type="Proteomes" id="UP001219934"/>
    </source>
</evidence>
<evidence type="ECO:0000313" key="1">
    <source>
        <dbReference type="EMBL" id="KAJ4924706.1"/>
    </source>
</evidence>
<reference evidence="1" key="1">
    <citation type="submission" date="2022-11" db="EMBL/GenBank/DDBJ databases">
        <title>Chromosome-level genome of Pogonophryne albipinna.</title>
        <authorList>
            <person name="Jo E."/>
        </authorList>
    </citation>
    <scope>NUCLEOTIDE SEQUENCE</scope>
    <source>
        <strain evidence="1">SGF0006</strain>
        <tissue evidence="1">Muscle</tissue>
    </source>
</reference>
<protein>
    <submittedName>
        <fullName evidence="1">Uncharacterized protein</fullName>
    </submittedName>
</protein>
<dbReference type="AlphaFoldDB" id="A0AAD6AHB4"/>
<comment type="caution">
    <text evidence="1">The sequence shown here is derived from an EMBL/GenBank/DDBJ whole genome shotgun (WGS) entry which is preliminary data.</text>
</comment>
<accession>A0AAD6AHB4</accession>
<organism evidence="1 2">
    <name type="scientific">Pogonophryne albipinna</name>
    <dbReference type="NCBI Taxonomy" id="1090488"/>
    <lineage>
        <taxon>Eukaryota</taxon>
        <taxon>Metazoa</taxon>
        <taxon>Chordata</taxon>
        <taxon>Craniata</taxon>
        <taxon>Vertebrata</taxon>
        <taxon>Euteleostomi</taxon>
        <taxon>Actinopterygii</taxon>
        <taxon>Neopterygii</taxon>
        <taxon>Teleostei</taxon>
        <taxon>Neoteleostei</taxon>
        <taxon>Acanthomorphata</taxon>
        <taxon>Eupercaria</taxon>
        <taxon>Perciformes</taxon>
        <taxon>Notothenioidei</taxon>
        <taxon>Pogonophryne</taxon>
    </lineage>
</organism>
<name>A0AAD6AHB4_9TELE</name>